<feature type="domain" description="DUF4367" evidence="2">
    <location>
        <begin position="160"/>
        <end position="262"/>
    </location>
</feature>
<evidence type="ECO:0000313" key="3">
    <source>
        <dbReference type="EMBL" id="MPW26880.1"/>
    </source>
</evidence>
<dbReference type="Pfam" id="PF14285">
    <property type="entry name" value="DUF4367"/>
    <property type="match status" value="1"/>
</dbReference>
<keyword evidence="1" id="KW-0472">Membrane</keyword>
<dbReference type="EMBL" id="WHNX01000030">
    <property type="protein sequence ID" value="MPW26880.1"/>
    <property type="molecule type" value="Genomic_DNA"/>
</dbReference>
<organism evidence="3 4">
    <name type="scientific">Alkalibaculum sporogenes</name>
    <dbReference type="NCBI Taxonomy" id="2655001"/>
    <lineage>
        <taxon>Bacteria</taxon>
        <taxon>Bacillati</taxon>
        <taxon>Bacillota</taxon>
        <taxon>Clostridia</taxon>
        <taxon>Eubacteriales</taxon>
        <taxon>Eubacteriaceae</taxon>
        <taxon>Alkalibaculum</taxon>
    </lineage>
</organism>
<keyword evidence="1" id="KW-1133">Transmembrane helix</keyword>
<feature type="transmembrane region" description="Helical" evidence="1">
    <location>
        <begin position="99"/>
        <end position="121"/>
    </location>
</feature>
<reference evidence="3 4" key="1">
    <citation type="submission" date="2019-10" db="EMBL/GenBank/DDBJ databases">
        <title>Alkalibaculum tamaniensis sp.nov., a new alkaliphilic acetogen, isolated on methoxylated aromatics from a mud volcano.</title>
        <authorList>
            <person name="Khomyakova M.A."/>
            <person name="Merkel A.Y."/>
            <person name="Bonch-Osmolovskaya E.A."/>
            <person name="Slobodkin A.I."/>
        </authorList>
    </citation>
    <scope>NUCLEOTIDE SEQUENCE [LARGE SCALE GENOMIC DNA]</scope>
    <source>
        <strain evidence="3 4">M08DMB</strain>
    </source>
</reference>
<gene>
    <name evidence="3" type="ORF">GC105_13925</name>
</gene>
<name>A0A6A7KBE6_9FIRM</name>
<sequence>MLELDCIGQEKQCKLFYEVRSMIKPNNDNEDKLQNIMATYYSYIGQSHVDVINIDLESKEEEINSVQIPTSLDSWFDDYIKVSKEKDKHIKRKKQIKQIGSKVAMIVLVISISLTILTFSVEAIRVKVLNLFIEINDKYSEFKVAEIDEYDNDVVQRAGDYEPMYIPEGFVIDHTEEFNDIKTIEFTDGDNGFIVFERAPNGTDYQFDTEDAKVSEILVKGTKGILIEKNNGNILFWNDEEWSYFILSDIELKIIIQMAESVEKK</sequence>
<keyword evidence="1" id="KW-0812">Transmembrane</keyword>
<accession>A0A6A7KBE6</accession>
<proteinExistence type="predicted"/>
<dbReference type="AlphaFoldDB" id="A0A6A7KBE6"/>
<evidence type="ECO:0000313" key="4">
    <source>
        <dbReference type="Proteomes" id="UP000440004"/>
    </source>
</evidence>
<protein>
    <submittedName>
        <fullName evidence="3">DUF4367 domain-containing protein</fullName>
    </submittedName>
</protein>
<dbReference type="Proteomes" id="UP000440004">
    <property type="component" value="Unassembled WGS sequence"/>
</dbReference>
<comment type="caution">
    <text evidence="3">The sequence shown here is derived from an EMBL/GenBank/DDBJ whole genome shotgun (WGS) entry which is preliminary data.</text>
</comment>
<evidence type="ECO:0000256" key="1">
    <source>
        <dbReference type="SAM" id="Phobius"/>
    </source>
</evidence>
<keyword evidence="4" id="KW-1185">Reference proteome</keyword>
<evidence type="ECO:0000259" key="2">
    <source>
        <dbReference type="Pfam" id="PF14285"/>
    </source>
</evidence>
<dbReference type="InterPro" id="IPR025377">
    <property type="entry name" value="DUF4367"/>
</dbReference>